<dbReference type="RefSeq" id="WP_203936559.1">
    <property type="nucleotide sequence ID" value="NZ_BAAAGJ010000005.1"/>
</dbReference>
<keyword evidence="4" id="KW-1185">Reference proteome</keyword>
<evidence type="ECO:0000256" key="1">
    <source>
        <dbReference type="SAM" id="Phobius"/>
    </source>
</evidence>
<accession>A0A8J4DHB6</accession>
<evidence type="ECO:0000259" key="2">
    <source>
        <dbReference type="Pfam" id="PF03713"/>
    </source>
</evidence>
<name>A0A8J4DHB6_9ACTN</name>
<dbReference type="EMBL" id="BOOY01000003">
    <property type="protein sequence ID" value="GIJ01228.1"/>
    <property type="molecule type" value="Genomic_DNA"/>
</dbReference>
<keyword evidence="1" id="KW-1133">Transmembrane helix</keyword>
<organism evidence="3 4">
    <name type="scientific">Spirilliplanes yamanashiensis</name>
    <dbReference type="NCBI Taxonomy" id="42233"/>
    <lineage>
        <taxon>Bacteria</taxon>
        <taxon>Bacillati</taxon>
        <taxon>Actinomycetota</taxon>
        <taxon>Actinomycetes</taxon>
        <taxon>Micromonosporales</taxon>
        <taxon>Micromonosporaceae</taxon>
        <taxon>Spirilliplanes</taxon>
    </lineage>
</organism>
<evidence type="ECO:0000313" key="4">
    <source>
        <dbReference type="Proteomes" id="UP000652013"/>
    </source>
</evidence>
<gene>
    <name evidence="3" type="ORF">Sya03_05800</name>
</gene>
<protein>
    <recommendedName>
        <fullName evidence="2">DUF305 domain-containing protein</fullName>
    </recommendedName>
</protein>
<sequence length="215" mass="22846">MATTTETAAAVESPSTAPAGGAYRWVLALLVGLALGVGVGIVAPRLLTTGPAENSPEAGFARDMSTHHAQAVEMGMIAYTSASNGEVRFMGRDIALTQQGQVGMMQSWLREWDLSPTGDEPPMAWMPNAAGSVQNGLMPGMATPQEIEKLKAATGPAADRLFLELMIRHHLGGIHMAQAILDVTDEDQVREMAQIAVDGQQRELNDMNALLKTLP</sequence>
<comment type="caution">
    <text evidence="3">The sequence shown here is derived from an EMBL/GenBank/DDBJ whole genome shotgun (WGS) entry which is preliminary data.</text>
</comment>
<feature type="transmembrane region" description="Helical" evidence="1">
    <location>
        <begin position="22"/>
        <end position="43"/>
    </location>
</feature>
<dbReference type="PANTHER" id="PTHR36933:SF1">
    <property type="entry name" value="SLL0788 PROTEIN"/>
    <property type="match status" value="1"/>
</dbReference>
<dbReference type="InterPro" id="IPR012347">
    <property type="entry name" value="Ferritin-like"/>
</dbReference>
<dbReference type="AlphaFoldDB" id="A0A8J4DHB6"/>
<keyword evidence="1" id="KW-0472">Membrane</keyword>
<dbReference type="InterPro" id="IPR005183">
    <property type="entry name" value="DUF305_CopM-like"/>
</dbReference>
<dbReference type="Proteomes" id="UP000652013">
    <property type="component" value="Unassembled WGS sequence"/>
</dbReference>
<proteinExistence type="predicted"/>
<keyword evidence="1" id="KW-0812">Transmembrane</keyword>
<dbReference type="Gene3D" id="1.20.1260.10">
    <property type="match status" value="1"/>
</dbReference>
<dbReference type="Pfam" id="PF03713">
    <property type="entry name" value="DUF305"/>
    <property type="match status" value="1"/>
</dbReference>
<reference evidence="3" key="1">
    <citation type="submission" date="2021-01" db="EMBL/GenBank/DDBJ databases">
        <title>Whole genome shotgun sequence of Spirilliplanes yamanashiensis NBRC 15828.</title>
        <authorList>
            <person name="Komaki H."/>
            <person name="Tamura T."/>
        </authorList>
    </citation>
    <scope>NUCLEOTIDE SEQUENCE</scope>
    <source>
        <strain evidence="3">NBRC 15828</strain>
    </source>
</reference>
<feature type="domain" description="DUF305" evidence="2">
    <location>
        <begin position="57"/>
        <end position="211"/>
    </location>
</feature>
<dbReference type="PANTHER" id="PTHR36933">
    <property type="entry name" value="SLL0788 PROTEIN"/>
    <property type="match status" value="1"/>
</dbReference>
<evidence type="ECO:0000313" key="3">
    <source>
        <dbReference type="EMBL" id="GIJ01228.1"/>
    </source>
</evidence>